<reference evidence="3" key="1">
    <citation type="journal article" date="2019" name="Int. J. Syst. Evol. Microbiol.">
        <title>The Global Catalogue of Microorganisms (GCM) 10K type strain sequencing project: providing services to taxonomists for standard genome sequencing and annotation.</title>
        <authorList>
            <consortium name="The Broad Institute Genomics Platform"/>
            <consortium name="The Broad Institute Genome Sequencing Center for Infectious Disease"/>
            <person name="Wu L."/>
            <person name="Ma J."/>
        </authorList>
    </citation>
    <scope>NUCLEOTIDE SEQUENCE [LARGE SCALE GENOMIC DNA]</scope>
    <source>
        <strain evidence="3">JCM 14736</strain>
    </source>
</reference>
<dbReference type="InterPro" id="IPR018931">
    <property type="entry name" value="DUF2520"/>
</dbReference>
<comment type="caution">
    <text evidence="2">The sequence shown here is derived from an EMBL/GenBank/DDBJ whole genome shotgun (WGS) entry which is preliminary data.</text>
</comment>
<name>A0ABP4XJU1_9MICO</name>
<dbReference type="SUPFAM" id="SSF51735">
    <property type="entry name" value="NAD(P)-binding Rossmann-fold domains"/>
    <property type="match status" value="1"/>
</dbReference>
<feature type="domain" description="DUF2520" evidence="1">
    <location>
        <begin position="122"/>
        <end position="244"/>
    </location>
</feature>
<organism evidence="2 3">
    <name type="scientific">Leucobacter iarius</name>
    <dbReference type="NCBI Taxonomy" id="333963"/>
    <lineage>
        <taxon>Bacteria</taxon>
        <taxon>Bacillati</taxon>
        <taxon>Actinomycetota</taxon>
        <taxon>Actinomycetes</taxon>
        <taxon>Micrococcales</taxon>
        <taxon>Microbacteriaceae</taxon>
        <taxon>Leucobacter</taxon>
    </lineage>
</organism>
<dbReference type="PANTHER" id="PTHR40459:SF1">
    <property type="entry name" value="CONSERVED HYPOTHETICAL ALANINE AND LEUCINE RICH PROTEIN"/>
    <property type="match status" value="1"/>
</dbReference>
<dbReference type="InterPro" id="IPR037108">
    <property type="entry name" value="TM1727-like_C_sf"/>
</dbReference>
<dbReference type="Proteomes" id="UP001500851">
    <property type="component" value="Unassembled WGS sequence"/>
</dbReference>
<proteinExistence type="predicted"/>
<dbReference type="EMBL" id="BAAAOB010000001">
    <property type="protein sequence ID" value="GAA1781775.1"/>
    <property type="molecule type" value="Genomic_DNA"/>
</dbReference>
<evidence type="ECO:0000259" key="1">
    <source>
        <dbReference type="Pfam" id="PF10728"/>
    </source>
</evidence>
<sequence>MRIQIVGRGRMSAALAAALAADDLDVTIGGRGADGTGPDGSPVDLVLLAVPDAAIADAATAIRPGPLLGHLSGATGLGTLGARDGFSLHPLLTVTGGPTAGDTGTSGEGTSGEDTAFAGAFAAIDGTNEHARAAAESLAERLGLRVFRIAERDRPAYHAAASAAANFLVVVEGLAERLAATAGVPREALAPLAEAALANWAREGAAAALTGPVARGDDETVARQRAAVAERAPSDLDLFDALVTATRALAAQQKGSR</sequence>
<dbReference type="InterPro" id="IPR036291">
    <property type="entry name" value="NAD(P)-bd_dom_sf"/>
</dbReference>
<dbReference type="PANTHER" id="PTHR40459">
    <property type="entry name" value="CONSERVED HYPOTHETICAL ALANINE AND LEUCINE RICH PROTEIN"/>
    <property type="match status" value="1"/>
</dbReference>
<dbReference type="Pfam" id="PF10728">
    <property type="entry name" value="DUF2520"/>
    <property type="match status" value="1"/>
</dbReference>
<dbReference type="Gene3D" id="1.10.1040.20">
    <property type="entry name" value="ProC-like, C-terminal domain"/>
    <property type="match status" value="1"/>
</dbReference>
<dbReference type="Gene3D" id="3.40.50.720">
    <property type="entry name" value="NAD(P)-binding Rossmann-like Domain"/>
    <property type="match status" value="1"/>
</dbReference>
<dbReference type="RefSeq" id="WP_344029712.1">
    <property type="nucleotide sequence ID" value="NZ_BAAAOB010000001.1"/>
</dbReference>
<accession>A0ABP4XJU1</accession>
<evidence type="ECO:0000313" key="2">
    <source>
        <dbReference type="EMBL" id="GAA1781775.1"/>
    </source>
</evidence>
<gene>
    <name evidence="2" type="ORF">GCM10009768_08440</name>
</gene>
<dbReference type="InterPro" id="IPR008927">
    <property type="entry name" value="6-PGluconate_DH-like_C_sf"/>
</dbReference>
<evidence type="ECO:0000313" key="3">
    <source>
        <dbReference type="Proteomes" id="UP001500851"/>
    </source>
</evidence>
<dbReference type="SUPFAM" id="SSF48179">
    <property type="entry name" value="6-phosphogluconate dehydrogenase C-terminal domain-like"/>
    <property type="match status" value="1"/>
</dbReference>
<protein>
    <recommendedName>
        <fullName evidence="1">DUF2520 domain-containing protein</fullName>
    </recommendedName>
</protein>
<keyword evidence="3" id="KW-1185">Reference proteome</keyword>